<keyword evidence="1" id="KW-1133">Transmembrane helix</keyword>
<accession>A0A0V0XG56</accession>
<evidence type="ECO:0000313" key="2">
    <source>
        <dbReference type="EMBL" id="KRX86956.1"/>
    </source>
</evidence>
<dbReference type="EMBL" id="JYDU01000320">
    <property type="protein sequence ID" value="KRX86956.1"/>
    <property type="molecule type" value="Genomic_DNA"/>
</dbReference>
<organism evidence="2 3">
    <name type="scientific">Trichinella pseudospiralis</name>
    <name type="common">Parasitic roundworm</name>
    <dbReference type="NCBI Taxonomy" id="6337"/>
    <lineage>
        <taxon>Eukaryota</taxon>
        <taxon>Metazoa</taxon>
        <taxon>Ecdysozoa</taxon>
        <taxon>Nematoda</taxon>
        <taxon>Enoplea</taxon>
        <taxon>Dorylaimia</taxon>
        <taxon>Trichinellida</taxon>
        <taxon>Trichinellidae</taxon>
        <taxon>Trichinella</taxon>
    </lineage>
</organism>
<proteinExistence type="predicted"/>
<keyword evidence="1" id="KW-0812">Transmembrane</keyword>
<keyword evidence="1" id="KW-0472">Membrane</keyword>
<gene>
    <name evidence="2" type="ORF">T4E_5403</name>
</gene>
<protein>
    <submittedName>
        <fullName evidence="2">Uncharacterized protein</fullName>
    </submittedName>
</protein>
<evidence type="ECO:0000313" key="3">
    <source>
        <dbReference type="Proteomes" id="UP000054815"/>
    </source>
</evidence>
<dbReference type="AlphaFoldDB" id="A0A0V0XG56"/>
<sequence>MNKTNNNMSVYLRQSSGYDAHTQVGRSASGRRFRSGTLSVAPYGIVAAPVSLQNFNGFYYYFMSSARLSCMITIFHFYLTISMLSLSKGIDTCSDNLHSALS</sequence>
<comment type="caution">
    <text evidence="2">The sequence shown here is derived from an EMBL/GenBank/DDBJ whole genome shotgun (WGS) entry which is preliminary data.</text>
</comment>
<dbReference type="Proteomes" id="UP000054815">
    <property type="component" value="Unassembled WGS sequence"/>
</dbReference>
<feature type="transmembrane region" description="Helical" evidence="1">
    <location>
        <begin position="58"/>
        <end position="79"/>
    </location>
</feature>
<evidence type="ECO:0000256" key="1">
    <source>
        <dbReference type="SAM" id="Phobius"/>
    </source>
</evidence>
<name>A0A0V0XG56_TRIPS</name>
<reference evidence="2 3" key="1">
    <citation type="submission" date="2015-01" db="EMBL/GenBank/DDBJ databases">
        <title>Evolution of Trichinella species and genotypes.</title>
        <authorList>
            <person name="Korhonen P.K."/>
            <person name="Edoardo P."/>
            <person name="Giuseppe L.R."/>
            <person name="Gasser R.B."/>
        </authorList>
    </citation>
    <scope>NUCLEOTIDE SEQUENCE [LARGE SCALE GENOMIC DNA]</scope>
    <source>
        <strain evidence="2">ISS141</strain>
    </source>
</reference>